<evidence type="ECO:0000256" key="1">
    <source>
        <dbReference type="SAM" id="MobiDB-lite"/>
    </source>
</evidence>
<proteinExistence type="predicted"/>
<evidence type="ECO:0000313" key="2">
    <source>
        <dbReference type="EMBL" id="EMS50578.1"/>
    </source>
</evidence>
<gene>
    <name evidence="2" type="ORF">TRIUR3_27861</name>
</gene>
<name>M7YJG6_TRIUA</name>
<dbReference type="AlphaFoldDB" id="M7YJG6"/>
<organism evidence="2">
    <name type="scientific">Triticum urartu</name>
    <name type="common">Red wild einkorn</name>
    <name type="synonym">Crithodium urartu</name>
    <dbReference type="NCBI Taxonomy" id="4572"/>
    <lineage>
        <taxon>Eukaryota</taxon>
        <taxon>Viridiplantae</taxon>
        <taxon>Streptophyta</taxon>
        <taxon>Embryophyta</taxon>
        <taxon>Tracheophyta</taxon>
        <taxon>Spermatophyta</taxon>
        <taxon>Magnoliopsida</taxon>
        <taxon>Liliopsida</taxon>
        <taxon>Poales</taxon>
        <taxon>Poaceae</taxon>
        <taxon>BOP clade</taxon>
        <taxon>Pooideae</taxon>
        <taxon>Triticodae</taxon>
        <taxon>Triticeae</taxon>
        <taxon>Triticinae</taxon>
        <taxon>Triticum</taxon>
    </lineage>
</organism>
<feature type="compositionally biased region" description="Polar residues" evidence="1">
    <location>
        <begin position="37"/>
        <end position="52"/>
    </location>
</feature>
<feature type="region of interest" description="Disordered" evidence="1">
    <location>
        <begin position="27"/>
        <end position="55"/>
    </location>
</feature>
<dbReference type="EMBL" id="KD229604">
    <property type="protein sequence ID" value="EMS50578.1"/>
    <property type="molecule type" value="Genomic_DNA"/>
</dbReference>
<protein>
    <submittedName>
        <fullName evidence="2">Uncharacterized protein</fullName>
    </submittedName>
</protein>
<accession>M7YJG6</accession>
<reference evidence="2" key="1">
    <citation type="journal article" date="2013" name="Nature">
        <title>Draft genome of the wheat A-genome progenitor Triticum urartu.</title>
        <authorList>
            <person name="Ling H.Q."/>
            <person name="Zhao S."/>
            <person name="Liu D."/>
            <person name="Wang J."/>
            <person name="Sun H."/>
            <person name="Zhang C."/>
            <person name="Fan H."/>
            <person name="Li D."/>
            <person name="Dong L."/>
            <person name="Tao Y."/>
            <person name="Gao C."/>
            <person name="Wu H."/>
            <person name="Li Y."/>
            <person name="Cui Y."/>
            <person name="Guo X."/>
            <person name="Zheng S."/>
            <person name="Wang B."/>
            <person name="Yu K."/>
            <person name="Liang Q."/>
            <person name="Yang W."/>
            <person name="Lou X."/>
            <person name="Chen J."/>
            <person name="Feng M."/>
            <person name="Jian J."/>
            <person name="Zhang X."/>
            <person name="Luo G."/>
            <person name="Jiang Y."/>
            <person name="Liu J."/>
            <person name="Wang Z."/>
            <person name="Sha Y."/>
            <person name="Zhang B."/>
            <person name="Wu H."/>
            <person name="Tang D."/>
            <person name="Shen Q."/>
            <person name="Xue P."/>
            <person name="Zou S."/>
            <person name="Wang X."/>
            <person name="Liu X."/>
            <person name="Wang F."/>
            <person name="Yang Y."/>
            <person name="An X."/>
            <person name="Dong Z."/>
            <person name="Zhang K."/>
            <person name="Zhang X."/>
            <person name="Luo M.C."/>
            <person name="Dvorak J."/>
            <person name="Tong Y."/>
            <person name="Wang J."/>
            <person name="Yang H."/>
            <person name="Li Z."/>
            <person name="Wang D."/>
            <person name="Zhang A."/>
            <person name="Wang J."/>
        </authorList>
    </citation>
    <scope>NUCLEOTIDE SEQUENCE</scope>
</reference>
<sequence length="80" mass="8754">MSSLLAMIQVAHPPSRLPLPTPLDLAGALRPQHPAPRSSTCLRRQIGSSATPRRQRYTDSSGLALCFIFIEVESFGHNND</sequence>